<evidence type="ECO:0000313" key="3">
    <source>
        <dbReference type="EMBL" id="ADK82429.1"/>
    </source>
</evidence>
<dbReference type="GO" id="GO:0046872">
    <property type="term" value="F:metal ion binding"/>
    <property type="evidence" value="ECO:0007669"/>
    <property type="project" value="InterPro"/>
</dbReference>
<proteinExistence type="predicted"/>
<keyword evidence="4" id="KW-1185">Reference proteome</keyword>
<dbReference type="KEGG" id="ssm:Spirs_3333"/>
<dbReference type="PANTHER" id="PTHR42793">
    <property type="entry name" value="COA BINDING DOMAIN CONTAINING PROTEIN"/>
    <property type="match status" value="1"/>
</dbReference>
<reference evidence="3 4" key="1">
    <citation type="journal article" date="2010" name="Stand. Genomic Sci.">
        <title>Complete genome sequence of Spirochaeta smaragdinae type strain (SEBR 4228).</title>
        <authorList>
            <person name="Mavromatis K."/>
            <person name="Yasawong M."/>
            <person name="Chertkov O."/>
            <person name="Lapidus A."/>
            <person name="Lucas S."/>
            <person name="Nolan M."/>
            <person name="Del Rio T.G."/>
            <person name="Tice H."/>
            <person name="Cheng J.F."/>
            <person name="Pitluck S."/>
            <person name="Liolios K."/>
            <person name="Ivanova N."/>
            <person name="Tapia R."/>
            <person name="Han C."/>
            <person name="Bruce D."/>
            <person name="Goodwin L."/>
            <person name="Pati A."/>
            <person name="Chen A."/>
            <person name="Palaniappan K."/>
            <person name="Land M."/>
            <person name="Hauser L."/>
            <person name="Chang Y.J."/>
            <person name="Jeffries C.D."/>
            <person name="Detter J.C."/>
            <person name="Rohde M."/>
            <person name="Brambilla E."/>
            <person name="Spring S."/>
            <person name="Goker M."/>
            <person name="Sikorski J."/>
            <person name="Woyke T."/>
            <person name="Bristow J."/>
            <person name="Eisen J.A."/>
            <person name="Markowitz V."/>
            <person name="Hugenholtz P."/>
            <person name="Klenk H.P."/>
            <person name="Kyrpides N.C."/>
        </authorList>
    </citation>
    <scope>NUCLEOTIDE SEQUENCE [LARGE SCALE GENOMIC DNA]</scope>
    <source>
        <strain evidence="4">DSM 11293 / JCM 15392 / SEBR 4228</strain>
    </source>
</reference>
<dbReference type="InterPro" id="IPR013815">
    <property type="entry name" value="ATP_grasp_subdomain_1"/>
</dbReference>
<organism evidence="3 4">
    <name type="scientific">Sediminispirochaeta smaragdinae (strain DSM 11293 / JCM 15392 / SEBR 4228)</name>
    <name type="common">Spirochaeta smaragdinae</name>
    <dbReference type="NCBI Taxonomy" id="573413"/>
    <lineage>
        <taxon>Bacteria</taxon>
        <taxon>Pseudomonadati</taxon>
        <taxon>Spirochaetota</taxon>
        <taxon>Spirochaetia</taxon>
        <taxon>Spirochaetales</taxon>
        <taxon>Spirochaetaceae</taxon>
        <taxon>Sediminispirochaeta</taxon>
    </lineage>
</organism>
<dbReference type="Gene3D" id="3.30.470.20">
    <property type="entry name" value="ATP-grasp fold, B domain"/>
    <property type="match status" value="1"/>
</dbReference>
<keyword evidence="1" id="KW-0547">Nucleotide-binding</keyword>
<dbReference type="EMBL" id="CP002116">
    <property type="protein sequence ID" value="ADK82429.1"/>
    <property type="molecule type" value="Genomic_DNA"/>
</dbReference>
<dbReference type="HOGENOM" id="CLU_063044_1_1_12"/>
<evidence type="ECO:0000256" key="1">
    <source>
        <dbReference type="PROSITE-ProRule" id="PRU00409"/>
    </source>
</evidence>
<dbReference type="AlphaFoldDB" id="E1RAR1"/>
<feature type="domain" description="ATP-grasp" evidence="2">
    <location>
        <begin position="11"/>
        <end position="48"/>
    </location>
</feature>
<dbReference type="PANTHER" id="PTHR42793:SF1">
    <property type="entry name" value="PEPTIDYL-LYSINE N-ACETYLTRANSFERASE PATZ"/>
    <property type="match status" value="1"/>
</dbReference>
<gene>
    <name evidence="3" type="ordered locus">Spirs_3333</name>
</gene>
<evidence type="ECO:0000259" key="2">
    <source>
        <dbReference type="PROSITE" id="PS50975"/>
    </source>
</evidence>
<protein>
    <submittedName>
        <fullName evidence="3">CoA-binding domain protein</fullName>
    </submittedName>
</protein>
<evidence type="ECO:0000313" key="4">
    <source>
        <dbReference type="Proteomes" id="UP000002318"/>
    </source>
</evidence>
<dbReference type="eggNOG" id="COG0045">
    <property type="taxonomic scope" value="Bacteria"/>
</dbReference>
<dbReference type="PROSITE" id="PS50975">
    <property type="entry name" value="ATP_GRASP"/>
    <property type="match status" value="1"/>
</dbReference>
<dbReference type="RefSeq" id="WP_013255888.1">
    <property type="nucleotide sequence ID" value="NC_014364.1"/>
</dbReference>
<dbReference type="Pfam" id="PF13549">
    <property type="entry name" value="ATP-grasp_5"/>
    <property type="match status" value="1"/>
</dbReference>
<dbReference type="InterPro" id="IPR011761">
    <property type="entry name" value="ATP-grasp"/>
</dbReference>
<sequence>MNNILDWKSSERLLSSWSLPFISTISASGPDEAAKAAQAIGFPVAVKAISPLMTHKSDHGLVHLNLAGADAVRKACLKMADIKGLETFLVQSMADRGLEMIAGIIRDPLFGPVVLFGPGGILVDLLDDSRMLRPPFRELDVHRGLREMKSLPLLNGYRGGKPLDIEALVGTLMKLGELALSLPKHISSVDFNPVIVHDRGLSMVDLRISLIEGGSENE</sequence>
<dbReference type="Proteomes" id="UP000002318">
    <property type="component" value="Chromosome"/>
</dbReference>
<accession>E1RAR1</accession>
<dbReference type="OrthoDB" id="9807426at2"/>
<dbReference type="GO" id="GO:0005524">
    <property type="term" value="F:ATP binding"/>
    <property type="evidence" value="ECO:0007669"/>
    <property type="project" value="UniProtKB-UniRule"/>
</dbReference>
<dbReference type="Gene3D" id="3.30.1490.20">
    <property type="entry name" value="ATP-grasp fold, A domain"/>
    <property type="match status" value="1"/>
</dbReference>
<dbReference type="STRING" id="573413.Spirs_3333"/>
<name>E1RAR1_SEDSS</name>
<keyword evidence="1" id="KW-0067">ATP-binding</keyword>
<dbReference type="SUPFAM" id="SSF56059">
    <property type="entry name" value="Glutathione synthetase ATP-binding domain-like"/>
    <property type="match status" value="1"/>
</dbReference>